<proteinExistence type="predicted"/>
<feature type="compositionally biased region" description="Polar residues" evidence="1">
    <location>
        <begin position="271"/>
        <end position="281"/>
    </location>
</feature>
<dbReference type="EMBL" id="LEKV01005785">
    <property type="protein sequence ID" value="KVH87827.1"/>
    <property type="molecule type" value="Genomic_DNA"/>
</dbReference>
<keyword evidence="3" id="KW-1185">Reference proteome</keyword>
<dbReference type="Proteomes" id="UP000243975">
    <property type="component" value="Unassembled WGS sequence"/>
</dbReference>
<feature type="region of interest" description="Disordered" evidence="1">
    <location>
        <begin position="166"/>
        <end position="226"/>
    </location>
</feature>
<dbReference type="InterPro" id="IPR038777">
    <property type="entry name" value="At4g18490-like"/>
</dbReference>
<dbReference type="Gramene" id="KVH87827">
    <property type="protein sequence ID" value="KVH87827"/>
    <property type="gene ID" value="Ccrd_024860"/>
</dbReference>
<comment type="caution">
    <text evidence="2">The sequence shown here is derived from an EMBL/GenBank/DDBJ whole genome shotgun (WGS) entry which is preliminary data.</text>
</comment>
<feature type="compositionally biased region" description="Basic and acidic residues" evidence="1">
    <location>
        <begin position="201"/>
        <end position="213"/>
    </location>
</feature>
<gene>
    <name evidence="2" type="ORF">Ccrd_024860</name>
</gene>
<evidence type="ECO:0000256" key="1">
    <source>
        <dbReference type="SAM" id="MobiDB-lite"/>
    </source>
</evidence>
<name>A0A103XBT4_CYNCS</name>
<reference evidence="2 3" key="1">
    <citation type="journal article" date="2016" name="Sci. Rep.">
        <title>The genome sequence of the outbreeding globe artichoke constructed de novo incorporating a phase-aware low-pass sequencing strategy of F1 progeny.</title>
        <authorList>
            <person name="Scaglione D."/>
            <person name="Reyes-Chin-Wo S."/>
            <person name="Acquadro A."/>
            <person name="Froenicke L."/>
            <person name="Portis E."/>
            <person name="Beitel C."/>
            <person name="Tirone M."/>
            <person name="Mauro R."/>
            <person name="Lo Monaco A."/>
            <person name="Mauromicale G."/>
            <person name="Faccioli P."/>
            <person name="Cattivelli L."/>
            <person name="Rieseberg L."/>
            <person name="Michelmore R."/>
            <person name="Lanteri S."/>
        </authorList>
    </citation>
    <scope>NUCLEOTIDE SEQUENCE [LARGE SCALE GENOMIC DNA]</scope>
    <source>
        <strain evidence="2">2C</strain>
    </source>
</reference>
<protein>
    <submittedName>
        <fullName evidence="2">Uncharacterized protein</fullName>
    </submittedName>
</protein>
<feature type="compositionally biased region" description="Basic and acidic residues" evidence="1">
    <location>
        <begin position="175"/>
        <end position="193"/>
    </location>
</feature>
<evidence type="ECO:0000313" key="2">
    <source>
        <dbReference type="EMBL" id="KVH87827.1"/>
    </source>
</evidence>
<feature type="region of interest" description="Disordered" evidence="1">
    <location>
        <begin position="240"/>
        <end position="281"/>
    </location>
</feature>
<evidence type="ECO:0000313" key="3">
    <source>
        <dbReference type="Proteomes" id="UP000243975"/>
    </source>
</evidence>
<sequence length="281" mass="31125">MSESPKTATPYVDPKEKSSLPEDNGMSSQDVAISRVDIQMDIIKDSDPRNEDKHLKSVIDESCLLKPAMAEEQEINKTLSPGTIISCIVQEPIQESRSSEKRSSPEPHAQHVVHDLYAHSLADNVSTQGTTSDVQEEEFRNVVRMGSSITSDEQSGNVRHVDELVPTRSSSFENSSEHMNSESQKGEMSKVMDDNVLIGHNDGDDTSKTESHLESSMTHGMEDLSHGEMIDRRNADSNLKLHMGSLDSGTTIDELQSEKESKNIRSHHSLRQNSSPLATQE</sequence>
<dbReference type="PANTHER" id="PTHR36380">
    <property type="entry name" value="BNAA03G58330D PROTEIN"/>
    <property type="match status" value="1"/>
</dbReference>
<dbReference type="AlphaFoldDB" id="A0A103XBT4"/>
<feature type="region of interest" description="Disordered" evidence="1">
    <location>
        <begin position="1"/>
        <end position="33"/>
    </location>
</feature>
<organism evidence="2 3">
    <name type="scientific">Cynara cardunculus var. scolymus</name>
    <name type="common">Globe artichoke</name>
    <name type="synonym">Cynara scolymus</name>
    <dbReference type="NCBI Taxonomy" id="59895"/>
    <lineage>
        <taxon>Eukaryota</taxon>
        <taxon>Viridiplantae</taxon>
        <taxon>Streptophyta</taxon>
        <taxon>Embryophyta</taxon>
        <taxon>Tracheophyta</taxon>
        <taxon>Spermatophyta</taxon>
        <taxon>Magnoliopsida</taxon>
        <taxon>eudicotyledons</taxon>
        <taxon>Gunneridae</taxon>
        <taxon>Pentapetalae</taxon>
        <taxon>asterids</taxon>
        <taxon>campanulids</taxon>
        <taxon>Asterales</taxon>
        <taxon>Asteraceae</taxon>
        <taxon>Carduoideae</taxon>
        <taxon>Cardueae</taxon>
        <taxon>Carduinae</taxon>
        <taxon>Cynara</taxon>
    </lineage>
</organism>
<accession>A0A103XBT4</accession>
<dbReference type="PANTHER" id="PTHR36380:SF1">
    <property type="entry name" value="OS01G0755100 PROTEIN"/>
    <property type="match status" value="1"/>
</dbReference>